<gene>
    <name evidence="1" type="ORF">QX51_06710</name>
</gene>
<evidence type="ECO:0000313" key="1">
    <source>
        <dbReference type="EMBL" id="KHS57838.1"/>
    </source>
</evidence>
<evidence type="ECO:0000313" key="2">
    <source>
        <dbReference type="Proteomes" id="UP000031189"/>
    </source>
</evidence>
<dbReference type="AlphaFoldDB" id="A0A0B3VYE9"/>
<protein>
    <submittedName>
        <fullName evidence="1">Uncharacterized protein</fullName>
    </submittedName>
</protein>
<dbReference type="EMBL" id="JWHR01000064">
    <property type="protein sequence ID" value="KHS57838.1"/>
    <property type="molecule type" value="Genomic_DNA"/>
</dbReference>
<reference evidence="1 2" key="1">
    <citation type="submission" date="2014-12" db="EMBL/GenBank/DDBJ databases">
        <title>Draft genome sequence of Terrisporobacter sp. 08-306576, isolated from the blood culture of a bacteremia patient.</title>
        <authorList>
            <person name="Lund L.C."/>
            <person name="Sydenham T.V."/>
            <person name="Hogh S.V."/>
            <person name="Skov M.N."/>
            <person name="Kemp M."/>
            <person name="Justesen U.S."/>
        </authorList>
    </citation>
    <scope>NUCLEOTIDE SEQUENCE [LARGE SCALE GENOMIC DNA]</scope>
    <source>
        <strain evidence="1 2">08-306576</strain>
    </source>
</reference>
<sequence length="112" mass="13759">MQLLINLKMKDFIIQSGYYKGENKNILNYRIVDYIFYVVFYTKLDKSNIKNKVKKLYENKNIMNSIQVKLTLSFKNIVIRFIRKNRYNLVYNCLYIRKVMRDIVRFIVPREE</sequence>
<dbReference type="Proteomes" id="UP000031189">
    <property type="component" value="Unassembled WGS sequence"/>
</dbReference>
<keyword evidence="2" id="KW-1185">Reference proteome</keyword>
<accession>A0A0B3VYE9</accession>
<comment type="caution">
    <text evidence="1">The sequence shown here is derived from an EMBL/GenBank/DDBJ whole genome shotgun (WGS) entry which is preliminary data.</text>
</comment>
<name>A0A0B3VYE9_9FIRM</name>
<proteinExistence type="predicted"/>
<organism evidence="1 2">
    <name type="scientific">Terrisporobacter othiniensis</name>
    <dbReference type="NCBI Taxonomy" id="1577792"/>
    <lineage>
        <taxon>Bacteria</taxon>
        <taxon>Bacillati</taxon>
        <taxon>Bacillota</taxon>
        <taxon>Clostridia</taxon>
        <taxon>Peptostreptococcales</taxon>
        <taxon>Peptostreptococcaceae</taxon>
        <taxon>Terrisporobacter</taxon>
    </lineage>
</organism>